<dbReference type="STRING" id="592010.GCWU000182_001027"/>
<dbReference type="Proteomes" id="UP000019050">
    <property type="component" value="Unassembled WGS sequence"/>
</dbReference>
<name>W1Q350_ABIDE</name>
<organism evidence="1 2">
    <name type="scientific">Abiotrophia defectiva ATCC 49176</name>
    <dbReference type="NCBI Taxonomy" id="592010"/>
    <lineage>
        <taxon>Bacteria</taxon>
        <taxon>Bacillati</taxon>
        <taxon>Bacillota</taxon>
        <taxon>Bacilli</taxon>
        <taxon>Lactobacillales</taxon>
        <taxon>Aerococcaceae</taxon>
        <taxon>Abiotrophia</taxon>
    </lineage>
</organism>
<evidence type="ECO:0000313" key="1">
    <source>
        <dbReference type="EMBL" id="ESK65553.1"/>
    </source>
</evidence>
<proteinExistence type="predicted"/>
<sequence length="153" mass="17905">MGPVIFCKLFLRLRICYSKGKQEGGPYMRLWHQALIDKLPRQQLLGQHRECAALRGKGWGKPHSVVNYVFEHSPYKLYAYHRLIMEEMVRRGYRPDDQWWEPSYRGKVMPAYEVSQIQAQPLGSPIYAEHDPAYLAECLANLRTKGIELEPEN</sequence>
<comment type="caution">
    <text evidence="1">The sequence shown here is derived from an EMBL/GenBank/DDBJ whole genome shotgun (WGS) entry which is preliminary data.</text>
</comment>
<dbReference type="HOGENOM" id="CLU_131456_0_0_9"/>
<evidence type="ECO:0008006" key="3">
    <source>
        <dbReference type="Google" id="ProtNLM"/>
    </source>
</evidence>
<reference evidence="1" key="1">
    <citation type="submission" date="2013-06" db="EMBL/GenBank/DDBJ databases">
        <authorList>
            <person name="Weinstock G."/>
            <person name="Sodergren E."/>
            <person name="Clifton S."/>
            <person name="Fulton L."/>
            <person name="Fulton B."/>
            <person name="Courtney L."/>
            <person name="Fronick C."/>
            <person name="Harrison M."/>
            <person name="Strong C."/>
            <person name="Farmer C."/>
            <person name="Delahaunty K."/>
            <person name="Markovic C."/>
            <person name="Hall O."/>
            <person name="Minx P."/>
            <person name="Tomlinson C."/>
            <person name="Mitreva M."/>
            <person name="Nelson J."/>
            <person name="Hou S."/>
            <person name="Wollam A."/>
            <person name="Pepin K.H."/>
            <person name="Johnson M."/>
            <person name="Bhonagiri V."/>
            <person name="Nash W.E."/>
            <person name="Warren W."/>
            <person name="Chinwalla A."/>
            <person name="Mardis E.R."/>
            <person name="Wilson R.K."/>
        </authorList>
    </citation>
    <scope>NUCLEOTIDE SEQUENCE [LARGE SCALE GENOMIC DNA]</scope>
    <source>
        <strain evidence="1">ATCC 49176</strain>
    </source>
</reference>
<dbReference type="NCBIfam" id="TIGR02328">
    <property type="entry name" value="TIGR02328 family protein"/>
    <property type="match status" value="1"/>
</dbReference>
<dbReference type="AlphaFoldDB" id="W1Q350"/>
<protein>
    <recommendedName>
        <fullName evidence="3">Pyrimidine dimer DNA glycosylase</fullName>
    </recommendedName>
</protein>
<gene>
    <name evidence="1" type="ORF">GCWU000182_001027</name>
</gene>
<dbReference type="Pfam" id="PF03013">
    <property type="entry name" value="Pyr_excise"/>
    <property type="match status" value="1"/>
</dbReference>
<dbReference type="eggNOG" id="ENOG5031ARI">
    <property type="taxonomic scope" value="Bacteria"/>
</dbReference>
<dbReference type="SUPFAM" id="SSF47077">
    <property type="entry name" value="T4 endonuclease V"/>
    <property type="match status" value="1"/>
</dbReference>
<dbReference type="InterPro" id="IPR012650">
    <property type="entry name" value="CHP02328"/>
</dbReference>
<accession>W1Q350</accession>
<evidence type="ECO:0000313" key="2">
    <source>
        <dbReference type="Proteomes" id="UP000019050"/>
    </source>
</evidence>
<dbReference type="InterPro" id="IPR004260">
    <property type="entry name" value="Pyr-dimer_DNA_glycosylase"/>
</dbReference>
<dbReference type="EMBL" id="ACIN03000007">
    <property type="protein sequence ID" value="ESK65553.1"/>
    <property type="molecule type" value="Genomic_DNA"/>
</dbReference>
<keyword evidence="2" id="KW-1185">Reference proteome</keyword>